<dbReference type="RefSeq" id="WP_068202790.1">
    <property type="nucleotide sequence ID" value="NZ_CP014209.1"/>
</dbReference>
<protein>
    <submittedName>
        <fullName evidence="1">Uncharacterized protein</fullName>
    </submittedName>
</protein>
<dbReference type="PATRIC" id="fig|1300344.3.peg.1966"/>
<dbReference type="AlphaFoldDB" id="A0A168FE98"/>
<sequence length="104" mass="11269">MNAETVPGDDPRPLETRELELRLHVLRAIALAQDRWQEVAAAVAGGEPLPLDGLTPDQEAAVMALQLRRLAPTQRARVRADIDAMESVLRRHRADDAGDAGDAG</sequence>
<evidence type="ECO:0000313" key="1">
    <source>
        <dbReference type="EMBL" id="ANC31506.1"/>
    </source>
</evidence>
<reference evidence="1 2" key="1">
    <citation type="submission" date="2016-01" db="EMBL/GenBank/DDBJ databases">
        <title>Complete genome sequence of a soil Actinobacterium, Isoptericola dokdonensis DS-3.</title>
        <authorList>
            <person name="Kwon S.-K."/>
            <person name="Kim J.F."/>
        </authorList>
    </citation>
    <scope>NUCLEOTIDE SEQUENCE [LARGE SCALE GENOMIC DNA]</scope>
    <source>
        <strain evidence="1 2">DS-3</strain>
    </source>
</reference>
<gene>
    <name evidence="1" type="ORF">I598_1959</name>
</gene>
<dbReference type="OrthoDB" id="4409815at2"/>
<accession>A0A168FE98</accession>
<organism evidence="1 2">
    <name type="scientific">Isoptericola dokdonensis DS-3</name>
    <dbReference type="NCBI Taxonomy" id="1300344"/>
    <lineage>
        <taxon>Bacteria</taxon>
        <taxon>Bacillati</taxon>
        <taxon>Actinomycetota</taxon>
        <taxon>Actinomycetes</taxon>
        <taxon>Micrococcales</taxon>
        <taxon>Promicromonosporaceae</taxon>
        <taxon>Isoptericola</taxon>
    </lineage>
</organism>
<evidence type="ECO:0000313" key="2">
    <source>
        <dbReference type="Proteomes" id="UP000076794"/>
    </source>
</evidence>
<dbReference type="EMBL" id="CP014209">
    <property type="protein sequence ID" value="ANC31506.1"/>
    <property type="molecule type" value="Genomic_DNA"/>
</dbReference>
<proteinExistence type="predicted"/>
<dbReference type="Proteomes" id="UP000076794">
    <property type="component" value="Chromosome"/>
</dbReference>
<keyword evidence="2" id="KW-1185">Reference proteome</keyword>
<dbReference type="KEGG" id="ido:I598_1959"/>
<name>A0A168FE98_9MICO</name>